<gene>
    <name evidence="12" type="ORF">ACFPK1_26835</name>
</gene>
<evidence type="ECO:0000259" key="11">
    <source>
        <dbReference type="PROSITE" id="PS50846"/>
    </source>
</evidence>
<evidence type="ECO:0000313" key="13">
    <source>
        <dbReference type="Proteomes" id="UP001596175"/>
    </source>
</evidence>
<comment type="caution">
    <text evidence="12">The sequence shown here is derived from an EMBL/GenBank/DDBJ whole genome shotgun (WGS) entry which is preliminary data.</text>
</comment>
<dbReference type="InterPro" id="IPR008250">
    <property type="entry name" value="ATPase_P-typ_transduc_dom_A_sf"/>
</dbReference>
<dbReference type="Gene3D" id="2.70.150.10">
    <property type="entry name" value="Calcium-transporting ATPase, cytoplasmic transduction domain A"/>
    <property type="match status" value="1"/>
</dbReference>
<dbReference type="RefSeq" id="WP_378024013.1">
    <property type="nucleotide sequence ID" value="NZ_JBHSKG010000019.1"/>
</dbReference>
<feature type="transmembrane region" description="Helical" evidence="10">
    <location>
        <begin position="123"/>
        <end position="141"/>
    </location>
</feature>
<keyword evidence="13" id="KW-1185">Reference proteome</keyword>
<dbReference type="CDD" id="cd00371">
    <property type="entry name" value="HMA"/>
    <property type="match status" value="1"/>
</dbReference>
<proteinExistence type="inferred from homology"/>
<dbReference type="InterPro" id="IPR001757">
    <property type="entry name" value="P_typ_ATPase"/>
</dbReference>
<dbReference type="PANTHER" id="PTHR43520">
    <property type="entry name" value="ATP7, ISOFORM B"/>
    <property type="match status" value="1"/>
</dbReference>
<keyword evidence="3 10" id="KW-0812">Transmembrane</keyword>
<dbReference type="Gene3D" id="3.40.50.1000">
    <property type="entry name" value="HAD superfamily/HAD-like"/>
    <property type="match status" value="1"/>
</dbReference>
<evidence type="ECO:0000256" key="9">
    <source>
        <dbReference type="ARBA" id="ARBA00023136"/>
    </source>
</evidence>
<accession>A0ABV9ZKQ2</accession>
<dbReference type="InterPro" id="IPR023299">
    <property type="entry name" value="ATPase_P-typ_cyto_dom_N"/>
</dbReference>
<keyword evidence="5 10" id="KW-0547">Nucleotide-binding</keyword>
<evidence type="ECO:0000256" key="1">
    <source>
        <dbReference type="ARBA" id="ARBA00004651"/>
    </source>
</evidence>
<dbReference type="NCBIfam" id="TIGR01525">
    <property type="entry name" value="ATPase-IB_hvy"/>
    <property type="match status" value="1"/>
</dbReference>
<feature type="transmembrane region" description="Helical" evidence="10">
    <location>
        <begin position="353"/>
        <end position="375"/>
    </location>
</feature>
<feature type="transmembrane region" description="Helical" evidence="10">
    <location>
        <begin position="387"/>
        <end position="409"/>
    </location>
</feature>
<evidence type="ECO:0000313" key="12">
    <source>
        <dbReference type="EMBL" id="MFC5141877.1"/>
    </source>
</evidence>
<comment type="similarity">
    <text evidence="2 10">Belongs to the cation transport ATPase (P-type) (TC 3.A.3) family. Type IB subfamily.</text>
</comment>
<dbReference type="InterPro" id="IPR018303">
    <property type="entry name" value="ATPase_P-typ_P_site"/>
</dbReference>
<dbReference type="PROSITE" id="PS01047">
    <property type="entry name" value="HMA_1"/>
    <property type="match status" value="1"/>
</dbReference>
<keyword evidence="10" id="KW-1003">Cell membrane</keyword>
<dbReference type="PROSITE" id="PS00154">
    <property type="entry name" value="ATPASE_E1_E2"/>
    <property type="match status" value="1"/>
</dbReference>
<dbReference type="PROSITE" id="PS50846">
    <property type="entry name" value="HMA_2"/>
    <property type="match status" value="1"/>
</dbReference>
<evidence type="ECO:0000256" key="2">
    <source>
        <dbReference type="ARBA" id="ARBA00006024"/>
    </source>
</evidence>
<evidence type="ECO:0000256" key="7">
    <source>
        <dbReference type="ARBA" id="ARBA00022967"/>
    </source>
</evidence>
<feature type="transmembrane region" description="Helical" evidence="10">
    <location>
        <begin position="161"/>
        <end position="180"/>
    </location>
</feature>
<dbReference type="Pfam" id="PF00403">
    <property type="entry name" value="HMA"/>
    <property type="match status" value="1"/>
</dbReference>
<dbReference type="Gene3D" id="3.40.1110.10">
    <property type="entry name" value="Calcium-transporting ATPase, cytoplasmic domain N"/>
    <property type="match status" value="1"/>
</dbReference>
<dbReference type="InterPro" id="IPR036412">
    <property type="entry name" value="HAD-like_sf"/>
</dbReference>
<comment type="subcellular location">
    <subcellularLocation>
        <location evidence="1">Cell membrane</location>
        <topology evidence="1">Multi-pass membrane protein</topology>
    </subcellularLocation>
</comment>
<dbReference type="InterPro" id="IPR023214">
    <property type="entry name" value="HAD_sf"/>
</dbReference>
<dbReference type="Pfam" id="PF00702">
    <property type="entry name" value="Hydrolase"/>
    <property type="match status" value="1"/>
</dbReference>
<evidence type="ECO:0000256" key="3">
    <source>
        <dbReference type="ARBA" id="ARBA00022692"/>
    </source>
</evidence>
<dbReference type="InterPro" id="IPR006121">
    <property type="entry name" value="HMA_dom"/>
</dbReference>
<dbReference type="SUPFAM" id="SSF81653">
    <property type="entry name" value="Calcium ATPase, transduction domain A"/>
    <property type="match status" value="1"/>
</dbReference>
<dbReference type="PRINTS" id="PR00940">
    <property type="entry name" value="CATPATPASEA"/>
</dbReference>
<dbReference type="Pfam" id="PF00122">
    <property type="entry name" value="E1-E2_ATPase"/>
    <property type="match status" value="1"/>
</dbReference>
<dbReference type="Gene3D" id="3.30.70.100">
    <property type="match status" value="1"/>
</dbReference>
<dbReference type="Proteomes" id="UP001596175">
    <property type="component" value="Unassembled WGS sequence"/>
</dbReference>
<feature type="transmembrane region" description="Helical" evidence="10">
    <location>
        <begin position="685"/>
        <end position="703"/>
    </location>
</feature>
<dbReference type="SUPFAM" id="SSF81665">
    <property type="entry name" value="Calcium ATPase, transmembrane domain M"/>
    <property type="match status" value="1"/>
</dbReference>
<reference evidence="13" key="1">
    <citation type="journal article" date="2019" name="Int. J. Syst. Evol. Microbiol.">
        <title>The Global Catalogue of Microorganisms (GCM) 10K type strain sequencing project: providing services to taxonomists for standard genome sequencing and annotation.</title>
        <authorList>
            <consortium name="The Broad Institute Genomics Platform"/>
            <consortium name="The Broad Institute Genome Sequencing Center for Infectious Disease"/>
            <person name="Wu L."/>
            <person name="Ma J."/>
        </authorList>
    </citation>
    <scope>NUCLEOTIDE SEQUENCE [LARGE SCALE GENOMIC DNA]</scope>
    <source>
        <strain evidence="13">XZYJ18</strain>
    </source>
</reference>
<dbReference type="InterPro" id="IPR036163">
    <property type="entry name" value="HMA_dom_sf"/>
</dbReference>
<feature type="transmembrane region" description="Helical" evidence="10">
    <location>
        <begin position="200"/>
        <end position="218"/>
    </location>
</feature>
<keyword evidence="8 10" id="KW-1133">Transmembrane helix</keyword>
<keyword evidence="4 10" id="KW-0479">Metal-binding</keyword>
<feature type="transmembrane region" description="Helical" evidence="10">
    <location>
        <begin position="96"/>
        <end position="117"/>
    </location>
</feature>
<sequence length="732" mass="74317">MSAPAAAVLDLDIGGMTCAACASRIERRLNRIDGVAATVDLAGDSARVVIDSPEVTTATVVDTVAKLGYTARPAAAPDGEPADDEDVELRDLWRRLVVAAALFLPVADLALVMTAVPSLRFGGWEWVLAVLAAPVVAWSAWPLHRRALAGLRHGTTSMDTLVSLGIVAATVWSFGALLGGAAPAPAASTWELLLHPAGPVYLEVAAGVTTFVLAGRYVERRARRASGDALAALARLAARDVAVLSDDGTETRVPVDSLAVGMRFVVRPGEKVAADGRVVAGRSAVDRSMLTGEPVPDDLGVGDRVVGGTVAVSGRLVVEATAVGEATALAGMVRLVRDARADKADVQRLVDRISAWFVPVVVVLAALTAAGWWLAGAGAAGAFAPALAVLVIACPCALGLATPMAMVVASGRGARRGIFLKGHHALETSRRVDTVVLDKTGTLTTGRMTVVSVLGGDLVLARAAGVERGSEHAIATAIVAATGAAGDAPAEPEDFEALPGLGARAVVSGVTVTVGRPDLVGAVPASLAPEWAAAEEAGHTVVAVGWDSRVQGAVVLADEVKPSAAPAVAMLREAGLHPVLLSGDHERAARHVAEAVGIDEVVAGVLPEGKLAFLATRRAAGAVVAMVGDGVNDGPALAAADLGLAVGTGTDVALDAADVILVRDDLTAVPEALALARATHRTIRVNLGWAFGYNVAAIPLAVAGLLNPLLAGLAMALSSLLVVTSSLRLRGR</sequence>
<feature type="domain" description="HMA" evidence="11">
    <location>
        <begin position="7"/>
        <end position="72"/>
    </location>
</feature>
<evidence type="ECO:0000256" key="4">
    <source>
        <dbReference type="ARBA" id="ARBA00022723"/>
    </source>
</evidence>
<keyword evidence="9 10" id="KW-0472">Membrane</keyword>
<evidence type="ECO:0000256" key="10">
    <source>
        <dbReference type="RuleBase" id="RU362081"/>
    </source>
</evidence>
<dbReference type="PRINTS" id="PR00119">
    <property type="entry name" value="CATATPASE"/>
</dbReference>
<feature type="transmembrane region" description="Helical" evidence="10">
    <location>
        <begin position="709"/>
        <end position="729"/>
    </location>
</feature>
<evidence type="ECO:0000256" key="6">
    <source>
        <dbReference type="ARBA" id="ARBA00022840"/>
    </source>
</evidence>
<dbReference type="InterPro" id="IPR059000">
    <property type="entry name" value="ATPase_P-type_domA"/>
</dbReference>
<protein>
    <submittedName>
        <fullName evidence="12">Heavy metal translocating P-type ATPase</fullName>
    </submittedName>
</protein>
<dbReference type="InterPro" id="IPR017969">
    <property type="entry name" value="Heavy-metal-associated_CS"/>
</dbReference>
<evidence type="ECO:0000256" key="5">
    <source>
        <dbReference type="ARBA" id="ARBA00022741"/>
    </source>
</evidence>
<dbReference type="SUPFAM" id="SSF56784">
    <property type="entry name" value="HAD-like"/>
    <property type="match status" value="1"/>
</dbReference>
<dbReference type="InterPro" id="IPR027256">
    <property type="entry name" value="P-typ_ATPase_IB"/>
</dbReference>
<dbReference type="NCBIfam" id="TIGR01512">
    <property type="entry name" value="ATPase-IB2_Cd"/>
    <property type="match status" value="1"/>
</dbReference>
<keyword evidence="6 10" id="KW-0067">ATP-binding</keyword>
<name>A0ABV9ZKQ2_9PSEU</name>
<dbReference type="InterPro" id="IPR000579">
    <property type="entry name" value="Cation-trans_P-type_ATPase_A/B"/>
</dbReference>
<keyword evidence="7" id="KW-1278">Translocase</keyword>
<dbReference type="PANTHER" id="PTHR43520:SF8">
    <property type="entry name" value="P-TYPE CU(+) TRANSPORTER"/>
    <property type="match status" value="1"/>
</dbReference>
<dbReference type="EMBL" id="JBHSKG010000019">
    <property type="protein sequence ID" value="MFC5141877.1"/>
    <property type="molecule type" value="Genomic_DNA"/>
</dbReference>
<evidence type="ECO:0000256" key="8">
    <source>
        <dbReference type="ARBA" id="ARBA00022989"/>
    </source>
</evidence>
<dbReference type="NCBIfam" id="TIGR01511">
    <property type="entry name" value="ATPase-IB1_Cu"/>
    <property type="match status" value="1"/>
</dbReference>
<dbReference type="SUPFAM" id="SSF55008">
    <property type="entry name" value="HMA, heavy metal-associated domain"/>
    <property type="match status" value="1"/>
</dbReference>
<dbReference type="SFLD" id="SFLDS00003">
    <property type="entry name" value="Haloacid_Dehalogenase"/>
    <property type="match status" value="1"/>
</dbReference>
<organism evidence="12 13">
    <name type="scientific">Actinomycetospora rhizophila</name>
    <dbReference type="NCBI Taxonomy" id="1416876"/>
    <lineage>
        <taxon>Bacteria</taxon>
        <taxon>Bacillati</taxon>
        <taxon>Actinomycetota</taxon>
        <taxon>Actinomycetes</taxon>
        <taxon>Pseudonocardiales</taxon>
        <taxon>Pseudonocardiaceae</taxon>
        <taxon>Actinomycetospora</taxon>
    </lineage>
</organism>
<dbReference type="InterPro" id="IPR044492">
    <property type="entry name" value="P_typ_ATPase_HD_dom"/>
</dbReference>
<dbReference type="NCBIfam" id="TIGR01494">
    <property type="entry name" value="ATPase_P-type"/>
    <property type="match status" value="1"/>
</dbReference>
<dbReference type="InterPro" id="IPR023298">
    <property type="entry name" value="ATPase_P-typ_TM_dom_sf"/>
</dbReference>
<dbReference type="SFLD" id="SFLDG00002">
    <property type="entry name" value="C1.7:_P-type_atpase_like"/>
    <property type="match status" value="1"/>
</dbReference>
<dbReference type="SFLD" id="SFLDF00027">
    <property type="entry name" value="p-type_atpase"/>
    <property type="match status" value="1"/>
</dbReference>